<keyword evidence="2" id="KW-1185">Reference proteome</keyword>
<dbReference type="Proteomes" id="UP000628775">
    <property type="component" value="Unassembled WGS sequence"/>
</dbReference>
<dbReference type="EMBL" id="BMIR01000020">
    <property type="protein sequence ID" value="GGE51747.1"/>
    <property type="molecule type" value="Genomic_DNA"/>
</dbReference>
<dbReference type="AlphaFoldDB" id="A0A8J2YL37"/>
<sequence length="100" mass="11313">MSTRQAAIVFSNPNRELMRVEKNAKKTIHMTGIDVSKLTIPLLKCKSCLIASNTGEIDAMLILKFNETIKRANTIKKSVSSLRTSLMSNFISSHYQIFYM</sequence>
<reference evidence="1" key="2">
    <citation type="submission" date="2020-09" db="EMBL/GenBank/DDBJ databases">
        <authorList>
            <person name="Sun Q."/>
            <person name="Zhou Y."/>
        </authorList>
    </citation>
    <scope>NUCLEOTIDE SEQUENCE</scope>
    <source>
        <strain evidence="1">CGMCC 1.15371</strain>
    </source>
</reference>
<comment type="caution">
    <text evidence="1">The sequence shown here is derived from an EMBL/GenBank/DDBJ whole genome shotgun (WGS) entry which is preliminary data.</text>
</comment>
<reference evidence="1" key="1">
    <citation type="journal article" date="2014" name="Int. J. Syst. Evol. Microbiol.">
        <title>Complete genome sequence of Corynebacterium casei LMG S-19264T (=DSM 44701T), isolated from a smear-ripened cheese.</title>
        <authorList>
            <consortium name="US DOE Joint Genome Institute (JGI-PGF)"/>
            <person name="Walter F."/>
            <person name="Albersmeier A."/>
            <person name="Kalinowski J."/>
            <person name="Ruckert C."/>
        </authorList>
    </citation>
    <scope>NUCLEOTIDE SEQUENCE</scope>
    <source>
        <strain evidence="1">CGMCC 1.15371</strain>
    </source>
</reference>
<proteinExistence type="predicted"/>
<organism evidence="1 2">
    <name type="scientific">Pullulanibacillus camelliae</name>
    <dbReference type="NCBI Taxonomy" id="1707096"/>
    <lineage>
        <taxon>Bacteria</taxon>
        <taxon>Bacillati</taxon>
        <taxon>Bacillota</taxon>
        <taxon>Bacilli</taxon>
        <taxon>Bacillales</taxon>
        <taxon>Sporolactobacillaceae</taxon>
        <taxon>Pullulanibacillus</taxon>
    </lineage>
</organism>
<evidence type="ECO:0000313" key="1">
    <source>
        <dbReference type="EMBL" id="GGE51747.1"/>
    </source>
</evidence>
<accession>A0A8J2YL37</accession>
<name>A0A8J2YL37_9BACL</name>
<protein>
    <submittedName>
        <fullName evidence="1">Uncharacterized protein</fullName>
    </submittedName>
</protein>
<evidence type="ECO:0000313" key="2">
    <source>
        <dbReference type="Proteomes" id="UP000628775"/>
    </source>
</evidence>
<gene>
    <name evidence="1" type="ORF">GCM10011391_33190</name>
</gene>